<organism evidence="1 2">
    <name type="scientific">Culex pipiens pipiens</name>
    <name type="common">Northern house mosquito</name>
    <dbReference type="NCBI Taxonomy" id="38569"/>
    <lineage>
        <taxon>Eukaryota</taxon>
        <taxon>Metazoa</taxon>
        <taxon>Ecdysozoa</taxon>
        <taxon>Arthropoda</taxon>
        <taxon>Hexapoda</taxon>
        <taxon>Insecta</taxon>
        <taxon>Pterygota</taxon>
        <taxon>Neoptera</taxon>
        <taxon>Endopterygota</taxon>
        <taxon>Diptera</taxon>
        <taxon>Nematocera</taxon>
        <taxon>Culicoidea</taxon>
        <taxon>Culicidae</taxon>
        <taxon>Culicinae</taxon>
        <taxon>Culicini</taxon>
        <taxon>Culex</taxon>
        <taxon>Culex</taxon>
    </lineage>
</organism>
<accession>A0ABD1D8I1</accession>
<protein>
    <submittedName>
        <fullName evidence="1">Uncharacterized protein</fullName>
    </submittedName>
</protein>
<name>A0ABD1D8I1_CULPP</name>
<reference evidence="1 2" key="1">
    <citation type="submission" date="2024-05" db="EMBL/GenBank/DDBJ databases">
        <title>Culex pipiens pipiens assembly and annotation.</title>
        <authorList>
            <person name="Alout H."/>
            <person name="Durand T."/>
        </authorList>
    </citation>
    <scope>NUCLEOTIDE SEQUENCE [LARGE SCALE GENOMIC DNA]</scope>
    <source>
        <strain evidence="1">HA-2024</strain>
        <tissue evidence="1">Whole body</tissue>
    </source>
</reference>
<evidence type="ECO:0000313" key="2">
    <source>
        <dbReference type="Proteomes" id="UP001562425"/>
    </source>
</evidence>
<sequence length="152" mass="17654">MKSFPDGRLNQKKSPTKELTVHMFQLESQAFDEWENCGMRNRFCFRRCFFQAIKTLLISTAVVKTQLRSPEAHGVTHVNLLEEMMLRSILVRLANICGEHGFVETRGLLPVKHLFAKYHGIKDLYVEWQSLKYPDGDYRAVQPGIHKISIFV</sequence>
<dbReference type="Proteomes" id="UP001562425">
    <property type="component" value="Unassembled WGS sequence"/>
</dbReference>
<comment type="caution">
    <text evidence="1">The sequence shown here is derived from an EMBL/GenBank/DDBJ whole genome shotgun (WGS) entry which is preliminary data.</text>
</comment>
<evidence type="ECO:0000313" key="1">
    <source>
        <dbReference type="EMBL" id="KAL1395908.1"/>
    </source>
</evidence>
<keyword evidence="2" id="KW-1185">Reference proteome</keyword>
<dbReference type="EMBL" id="JBEHCU010006926">
    <property type="protein sequence ID" value="KAL1395908.1"/>
    <property type="molecule type" value="Genomic_DNA"/>
</dbReference>
<dbReference type="AlphaFoldDB" id="A0ABD1D8I1"/>
<gene>
    <name evidence="1" type="ORF">pipiens_010896</name>
</gene>
<proteinExistence type="predicted"/>